<evidence type="ECO:0000256" key="1">
    <source>
        <dbReference type="ARBA" id="ARBA00004496"/>
    </source>
</evidence>
<name>A0ABM0JUQ2_APLCA</name>
<dbReference type="SMART" id="SM00228">
    <property type="entry name" value="PDZ"/>
    <property type="match status" value="1"/>
</dbReference>
<reference evidence="6" key="1">
    <citation type="submission" date="2025-08" db="UniProtKB">
        <authorList>
            <consortium name="RefSeq"/>
        </authorList>
    </citation>
    <scope>IDENTIFICATION</scope>
</reference>
<feature type="region of interest" description="Disordered" evidence="3">
    <location>
        <begin position="445"/>
        <end position="476"/>
    </location>
</feature>
<dbReference type="Proteomes" id="UP000694888">
    <property type="component" value="Unplaced"/>
</dbReference>
<organism evidence="5 6">
    <name type="scientific">Aplysia californica</name>
    <name type="common">California sea hare</name>
    <dbReference type="NCBI Taxonomy" id="6500"/>
    <lineage>
        <taxon>Eukaryota</taxon>
        <taxon>Metazoa</taxon>
        <taxon>Spiralia</taxon>
        <taxon>Lophotrochozoa</taxon>
        <taxon>Mollusca</taxon>
        <taxon>Gastropoda</taxon>
        <taxon>Heterobranchia</taxon>
        <taxon>Euthyneura</taxon>
        <taxon>Tectipleura</taxon>
        <taxon>Aplysiida</taxon>
        <taxon>Aplysioidea</taxon>
        <taxon>Aplysiidae</taxon>
        <taxon>Aplysia</taxon>
    </lineage>
</organism>
<dbReference type="Gene3D" id="2.30.42.10">
    <property type="match status" value="1"/>
</dbReference>
<feature type="compositionally biased region" description="Basic and acidic residues" evidence="3">
    <location>
        <begin position="536"/>
        <end position="549"/>
    </location>
</feature>
<dbReference type="PANTHER" id="PTHR15963:SF5">
    <property type="entry name" value="SHORT SPINDLE 6, ISOFORM A"/>
    <property type="match status" value="1"/>
</dbReference>
<gene>
    <name evidence="6" type="primary">LOC101851962</name>
</gene>
<evidence type="ECO:0000313" key="5">
    <source>
        <dbReference type="Proteomes" id="UP000694888"/>
    </source>
</evidence>
<feature type="compositionally biased region" description="Basic and acidic residues" evidence="3">
    <location>
        <begin position="457"/>
        <end position="471"/>
    </location>
</feature>
<evidence type="ECO:0000313" key="6">
    <source>
        <dbReference type="RefSeq" id="XP_005101952.2"/>
    </source>
</evidence>
<dbReference type="SUPFAM" id="SSF50156">
    <property type="entry name" value="PDZ domain-like"/>
    <property type="match status" value="1"/>
</dbReference>
<dbReference type="InterPro" id="IPR052122">
    <property type="entry name" value="Intracell_Traff_Signaling_Reg"/>
</dbReference>
<proteinExistence type="predicted"/>
<protein>
    <submittedName>
        <fullName evidence="6">Uncharacterized protein LOC101851962</fullName>
    </submittedName>
</protein>
<evidence type="ECO:0000259" key="4">
    <source>
        <dbReference type="PROSITE" id="PS50106"/>
    </source>
</evidence>
<feature type="region of interest" description="Disordered" evidence="3">
    <location>
        <begin position="509"/>
        <end position="574"/>
    </location>
</feature>
<feature type="region of interest" description="Disordered" evidence="3">
    <location>
        <begin position="646"/>
        <end position="694"/>
    </location>
</feature>
<dbReference type="InterPro" id="IPR041489">
    <property type="entry name" value="PDZ_6"/>
</dbReference>
<feature type="domain" description="PDZ" evidence="4">
    <location>
        <begin position="53"/>
        <end position="141"/>
    </location>
</feature>
<dbReference type="Pfam" id="PF17820">
    <property type="entry name" value="PDZ_6"/>
    <property type="match status" value="1"/>
</dbReference>
<feature type="region of interest" description="Disordered" evidence="3">
    <location>
        <begin position="247"/>
        <end position="267"/>
    </location>
</feature>
<feature type="compositionally biased region" description="Polar residues" evidence="3">
    <location>
        <begin position="247"/>
        <end position="258"/>
    </location>
</feature>
<evidence type="ECO:0000256" key="2">
    <source>
        <dbReference type="ARBA" id="ARBA00022490"/>
    </source>
</evidence>
<feature type="region of interest" description="Disordered" evidence="3">
    <location>
        <begin position="421"/>
        <end position="440"/>
    </location>
</feature>
<keyword evidence="2" id="KW-0963">Cytoplasm</keyword>
<dbReference type="PANTHER" id="PTHR15963">
    <property type="entry name" value="GENERAL RECEPTOR FOR PHOSPHOINOSITIDES 1-ASSOCIATED SCAFFOLD PROTEIN-RELATED"/>
    <property type="match status" value="1"/>
</dbReference>
<dbReference type="GeneID" id="101851962"/>
<feature type="compositionally biased region" description="Polar residues" evidence="3">
    <location>
        <begin position="513"/>
        <end position="533"/>
    </location>
</feature>
<dbReference type="PROSITE" id="PS50106">
    <property type="entry name" value="PDZ"/>
    <property type="match status" value="1"/>
</dbReference>
<feature type="compositionally biased region" description="Basic and acidic residues" evidence="3">
    <location>
        <begin position="651"/>
        <end position="664"/>
    </location>
</feature>
<feature type="region of interest" description="Disordered" evidence="3">
    <location>
        <begin position="383"/>
        <end position="410"/>
    </location>
</feature>
<dbReference type="InterPro" id="IPR036034">
    <property type="entry name" value="PDZ_sf"/>
</dbReference>
<dbReference type="InterPro" id="IPR001478">
    <property type="entry name" value="PDZ"/>
</dbReference>
<keyword evidence="5" id="KW-1185">Reference proteome</keyword>
<dbReference type="RefSeq" id="XP_005101952.2">
    <property type="nucleotide sequence ID" value="XM_005101895.3"/>
</dbReference>
<evidence type="ECO:0000256" key="3">
    <source>
        <dbReference type="SAM" id="MobiDB-lite"/>
    </source>
</evidence>
<accession>A0ABM0JUQ2</accession>
<sequence>MLRTRSFDLVNRTIENHNDKLPRLKGSVGAELQHLAQDRAIPSAPDESRRRRTIRLVRHQNSWGFTLQTYGVRNKRTREVEVMSYVDYVEINGAAWVAGMRRGDIILSVNGESVESSTHAELVKRIQQSGPDMRLVVLFEDCCKKVELHERYLKLKKMLSHKIKELHRLEEEERRINKGIPLSRTEILRRSTCSSTSSEWDIYSELTSPAAIDNVPANQFVFKENLHLSVSDVSSGSPPPVVKNTAFTSGEMQDSNGVPETGPIPSPAVLQLKEENGDPQDFVLSENSENSQSSETGYRELYNITRCAQCINDVSRCTHKRESISVNMDEKVDSADSLTNLVKKSGKELKKVGLSDKYLKSSPIGEKSDERFPKRMNAFYIESDSEESQISASDLDRSRPGQMSFSSGTSISAASSISGISVRSSGSSATSSSVDSSTLFGGSKVGRAGTLIDTDSNSEHRHKENNSDEKSYSLIVYPNSGDSGLVDGEDKHVNGDGWHELCSENKSDIAQDRSGSQTLNSASRGGPQSNISDSECVPKAEDSDIRTVQHEQLASLSQSHEKHSADENEISQSAATSNKTVTILLEREKVTETAGLSLNEEKIIVTQDKKIISDPCEKDTESGQCEEQIEKGSVVCPDEGQLCPQTEDDYTDKNQGIEHIEKDSQGQVSSKSTSSRRRFMYGILVNDEDQSTSL</sequence>
<comment type="subcellular location">
    <subcellularLocation>
        <location evidence="1">Cytoplasm</location>
    </subcellularLocation>
</comment>